<dbReference type="PANTHER" id="PTHR24198:SF165">
    <property type="entry name" value="ANKYRIN REPEAT-CONTAINING PROTEIN-RELATED"/>
    <property type="match status" value="1"/>
</dbReference>
<dbReference type="EMBL" id="KY684087">
    <property type="protein sequence ID" value="ARF09767.1"/>
    <property type="molecule type" value="Genomic_DNA"/>
</dbReference>
<proteinExistence type="predicted"/>
<gene>
    <name evidence="3" type="ORF">Indivirus_3_16</name>
</gene>
<accession>A0A1V0SDH9</accession>
<dbReference type="InterPro" id="IPR002110">
    <property type="entry name" value="Ankyrin_rpt"/>
</dbReference>
<name>A0A1V0SDH9_9VIRU</name>
<evidence type="ECO:0000313" key="3">
    <source>
        <dbReference type="EMBL" id="ARF09767.1"/>
    </source>
</evidence>
<sequence>MDNIKKLINNNKWDKIYNLIKNKKINVADEITNTNTIAHLAAINNNSKIIEYFLKNNKNVLEQSNEDGDTPIHLLASYGYIELLKNCISEYPSFLNLLNNNNENIVNLLYDDIDFIKFILKYDSDILTSDIYGENIMTKNIAKFKSKKDKHYKIIVLLLKKIKKTNSLFSYAVKLDKTELAHLFIENGYDVNKKDNHYLTPFLYAVKNKNYDLMELLISKGANINYNGPEGDYNPMIFAIESNDEKIIDILLNHNYNLNNYNRYLEIPLHYALNKSKLSNEIIAKLIYESDLNMKNIDGETPLHLLCKNHNWKNYNKIINKKQLDIFTENNIHKRPIDYLNGNHIYDFIDIVIDSYTNLIDGRINHITKCNNTKSDECKKELKKYIFKTKRSIPVVEDQMIMNNKIKLITGPKTIHGLFNSDVLHNVIYTVEMLKKYKNIGVPFQYYIRDKAINDKIIMENNDLYKTSGELIISNLIKIYTDNFYELSPYLIIWKSANSYYINKYLNIYIKKLMKPSIRFIVIKLTLVTSMDTTHANILIYDKVMNTFERFEPYGDVPYLDSDKLDQVLADLGKALFGAKYLSPKDIFGTIGFQSMSNDNKQSVKKLGDPAGYCLAWTFWYLEMRINNPDVPQNELLKKTLKNILDQKEIDRNQLFISFIRDYASILDKLKNNFMINAGVNKNNMYNYVLSNSDHKKVLNKLLFEFRNMME</sequence>
<evidence type="ECO:0000256" key="1">
    <source>
        <dbReference type="ARBA" id="ARBA00022737"/>
    </source>
</evidence>
<protein>
    <submittedName>
        <fullName evidence="3">Ankyrin repeat protein</fullName>
    </submittedName>
</protein>
<organism evidence="3">
    <name type="scientific">Indivirus ILV1</name>
    <dbReference type="NCBI Taxonomy" id="1977633"/>
    <lineage>
        <taxon>Viruses</taxon>
        <taxon>Varidnaviria</taxon>
        <taxon>Bamfordvirae</taxon>
        <taxon>Nucleocytoviricota</taxon>
        <taxon>Megaviricetes</taxon>
        <taxon>Imitervirales</taxon>
        <taxon>Mimiviridae</taxon>
        <taxon>Klosneuvirinae</taxon>
        <taxon>Indivirus</taxon>
    </lineage>
</organism>
<keyword evidence="2" id="KW-0040">ANK repeat</keyword>
<dbReference type="InterPro" id="IPR036770">
    <property type="entry name" value="Ankyrin_rpt-contain_sf"/>
</dbReference>
<dbReference type="SMART" id="SM00248">
    <property type="entry name" value="ANK"/>
    <property type="match status" value="7"/>
</dbReference>
<dbReference type="SUPFAM" id="SSF48403">
    <property type="entry name" value="Ankyrin repeat"/>
    <property type="match status" value="2"/>
</dbReference>
<dbReference type="PANTHER" id="PTHR24198">
    <property type="entry name" value="ANKYRIN REPEAT AND PROTEIN KINASE DOMAIN-CONTAINING PROTEIN"/>
    <property type="match status" value="1"/>
</dbReference>
<dbReference type="Pfam" id="PF12796">
    <property type="entry name" value="Ank_2"/>
    <property type="match status" value="2"/>
</dbReference>
<reference evidence="3" key="1">
    <citation type="journal article" date="2017" name="Science">
        <title>Giant viruses with an expanded complement of translation system components.</title>
        <authorList>
            <person name="Schulz F."/>
            <person name="Yutin N."/>
            <person name="Ivanova N.N."/>
            <person name="Ortega D.R."/>
            <person name="Lee T.K."/>
            <person name="Vierheilig J."/>
            <person name="Daims H."/>
            <person name="Horn M."/>
            <person name="Wagner M."/>
            <person name="Jensen G.J."/>
            <person name="Kyrpides N.C."/>
            <person name="Koonin E.V."/>
            <person name="Woyke T."/>
        </authorList>
    </citation>
    <scope>NUCLEOTIDE SEQUENCE</scope>
    <source>
        <strain evidence="3">ILV1</strain>
    </source>
</reference>
<dbReference type="Gene3D" id="1.25.40.20">
    <property type="entry name" value="Ankyrin repeat-containing domain"/>
    <property type="match status" value="2"/>
</dbReference>
<evidence type="ECO:0000256" key="2">
    <source>
        <dbReference type="ARBA" id="ARBA00023043"/>
    </source>
</evidence>
<dbReference type="PROSITE" id="PS50088">
    <property type="entry name" value="ANK_REPEAT"/>
    <property type="match status" value="1"/>
</dbReference>
<keyword evidence="1" id="KW-0677">Repeat</keyword>
<dbReference type="PROSITE" id="PS50297">
    <property type="entry name" value="ANK_REP_REGION"/>
    <property type="match status" value="1"/>
</dbReference>
<dbReference type="PRINTS" id="PR01415">
    <property type="entry name" value="ANKYRIN"/>
</dbReference>